<keyword evidence="3" id="KW-1185">Reference proteome</keyword>
<gene>
    <name evidence="2" type="ORF">ACFSE1_00690</name>
</gene>
<sequence>MARSNSLYFIIGALVVVVAGLGAYVIHEQTKPKGVEMSITSDGLKVEEN</sequence>
<keyword evidence="1" id="KW-1133">Transmembrane helix</keyword>
<evidence type="ECO:0000256" key="1">
    <source>
        <dbReference type="SAM" id="Phobius"/>
    </source>
</evidence>
<keyword evidence="1" id="KW-0812">Transmembrane</keyword>
<dbReference type="RefSeq" id="WP_377395088.1">
    <property type="nucleotide sequence ID" value="NZ_JBHUEQ010000003.1"/>
</dbReference>
<organism evidence="2 3">
    <name type="scientific">Rhizobium helianthi</name>
    <dbReference type="NCBI Taxonomy" id="1132695"/>
    <lineage>
        <taxon>Bacteria</taxon>
        <taxon>Pseudomonadati</taxon>
        <taxon>Pseudomonadota</taxon>
        <taxon>Alphaproteobacteria</taxon>
        <taxon>Hyphomicrobiales</taxon>
        <taxon>Rhizobiaceae</taxon>
        <taxon>Rhizobium/Agrobacterium group</taxon>
        <taxon>Rhizobium</taxon>
    </lineage>
</organism>
<comment type="caution">
    <text evidence="2">The sequence shown here is derived from an EMBL/GenBank/DDBJ whole genome shotgun (WGS) entry which is preliminary data.</text>
</comment>
<dbReference type="EMBL" id="JBHUEQ010000003">
    <property type="protein sequence ID" value="MFD1743970.1"/>
    <property type="molecule type" value="Genomic_DNA"/>
</dbReference>
<proteinExistence type="predicted"/>
<name>A0ABW4M084_9HYPH</name>
<reference evidence="3" key="1">
    <citation type="journal article" date="2019" name="Int. J. Syst. Evol. Microbiol.">
        <title>The Global Catalogue of Microorganisms (GCM) 10K type strain sequencing project: providing services to taxonomists for standard genome sequencing and annotation.</title>
        <authorList>
            <consortium name="The Broad Institute Genomics Platform"/>
            <consortium name="The Broad Institute Genome Sequencing Center for Infectious Disease"/>
            <person name="Wu L."/>
            <person name="Ma J."/>
        </authorList>
    </citation>
    <scope>NUCLEOTIDE SEQUENCE [LARGE SCALE GENOMIC DNA]</scope>
    <source>
        <strain evidence="3">CG52</strain>
    </source>
</reference>
<evidence type="ECO:0000313" key="3">
    <source>
        <dbReference type="Proteomes" id="UP001597322"/>
    </source>
</evidence>
<accession>A0ABW4M084</accession>
<dbReference type="Proteomes" id="UP001597322">
    <property type="component" value="Unassembled WGS sequence"/>
</dbReference>
<feature type="transmembrane region" description="Helical" evidence="1">
    <location>
        <begin position="6"/>
        <end position="26"/>
    </location>
</feature>
<keyword evidence="1" id="KW-0472">Membrane</keyword>
<evidence type="ECO:0000313" key="2">
    <source>
        <dbReference type="EMBL" id="MFD1743970.1"/>
    </source>
</evidence>
<protein>
    <submittedName>
        <fullName evidence="2">Uncharacterized protein</fullName>
    </submittedName>
</protein>